<dbReference type="PANTHER" id="PTHR33121:SF70">
    <property type="entry name" value="SIGNALING PROTEIN YKOW"/>
    <property type="match status" value="1"/>
</dbReference>
<evidence type="ECO:0000259" key="10">
    <source>
        <dbReference type="PROSITE" id="PS51105"/>
    </source>
</evidence>
<dbReference type="Pfam" id="PF02378">
    <property type="entry name" value="PTS_EIIC"/>
    <property type="match status" value="1"/>
</dbReference>
<evidence type="ECO:0000256" key="6">
    <source>
        <dbReference type="ARBA" id="ARBA00022989"/>
    </source>
</evidence>
<accession>B8DNW1</accession>
<keyword evidence="5 8" id="KW-0812">Transmembrane</keyword>
<dbReference type="InterPro" id="IPR004501">
    <property type="entry name" value="PTS_EIIC_3"/>
</dbReference>
<evidence type="ECO:0000256" key="4">
    <source>
        <dbReference type="ARBA" id="ARBA00022597"/>
    </source>
</evidence>
<dbReference type="InterPro" id="IPR050706">
    <property type="entry name" value="Cyclic-di-GMP_PDE-like"/>
</dbReference>
<dbReference type="CDD" id="cd01948">
    <property type="entry name" value="EAL"/>
    <property type="match status" value="1"/>
</dbReference>
<dbReference type="GO" id="GO:0005886">
    <property type="term" value="C:plasma membrane"/>
    <property type="evidence" value="ECO:0007669"/>
    <property type="project" value="UniProtKB-SubCell"/>
</dbReference>
<feature type="transmembrane region" description="Helical" evidence="8">
    <location>
        <begin position="321"/>
        <end position="341"/>
    </location>
</feature>
<dbReference type="eggNOG" id="COG1455">
    <property type="taxonomic scope" value="Bacteria"/>
</dbReference>
<evidence type="ECO:0000256" key="5">
    <source>
        <dbReference type="ARBA" id="ARBA00022692"/>
    </source>
</evidence>
<comment type="subcellular location">
    <subcellularLocation>
        <location evidence="1">Cell membrane</location>
        <topology evidence="1">Multi-pass membrane protein</topology>
    </subcellularLocation>
</comment>
<dbReference type="InterPro" id="IPR035919">
    <property type="entry name" value="EAL_sf"/>
</dbReference>
<dbReference type="InterPro" id="IPR001633">
    <property type="entry name" value="EAL_dom"/>
</dbReference>
<dbReference type="Pfam" id="PF00563">
    <property type="entry name" value="EAL"/>
    <property type="match status" value="1"/>
</dbReference>
<dbReference type="KEGG" id="dvm:DvMF_0208"/>
<dbReference type="SMART" id="SM00052">
    <property type="entry name" value="EAL"/>
    <property type="match status" value="1"/>
</dbReference>
<dbReference type="PANTHER" id="PTHR33121">
    <property type="entry name" value="CYCLIC DI-GMP PHOSPHODIESTERASE PDEF"/>
    <property type="match status" value="1"/>
</dbReference>
<evidence type="ECO:0000256" key="7">
    <source>
        <dbReference type="ARBA" id="ARBA00023136"/>
    </source>
</evidence>
<keyword evidence="4" id="KW-0762">Sugar transport</keyword>
<dbReference type="eggNOG" id="COG2200">
    <property type="taxonomic scope" value="Bacteria"/>
</dbReference>
<protein>
    <submittedName>
        <fullName evidence="11">EAL domain protein</fullName>
    </submittedName>
</protein>
<dbReference type="Gene3D" id="3.20.20.450">
    <property type="entry name" value="EAL domain"/>
    <property type="match status" value="1"/>
</dbReference>
<dbReference type="PROSITE" id="PS51105">
    <property type="entry name" value="PTS_EIIC_TYPE_3"/>
    <property type="match status" value="1"/>
</dbReference>
<feature type="transmembrane region" description="Helical" evidence="8">
    <location>
        <begin position="175"/>
        <end position="192"/>
    </location>
</feature>
<feature type="transmembrane region" description="Helical" evidence="8">
    <location>
        <begin position="254"/>
        <end position="279"/>
    </location>
</feature>
<feature type="transmembrane region" description="Helical" evidence="8">
    <location>
        <begin position="291"/>
        <end position="309"/>
    </location>
</feature>
<keyword evidence="6 8" id="KW-1133">Transmembrane helix</keyword>
<dbReference type="AlphaFoldDB" id="B8DNW1"/>
<evidence type="ECO:0000256" key="1">
    <source>
        <dbReference type="ARBA" id="ARBA00004651"/>
    </source>
</evidence>
<keyword evidence="7 8" id="KW-0472">Membrane</keyword>
<feature type="domain" description="PTS EIIC type-3" evidence="10">
    <location>
        <begin position="39"/>
        <end position="446"/>
    </location>
</feature>
<feature type="transmembrane region" description="Helical" evidence="8">
    <location>
        <begin position="213"/>
        <end position="234"/>
    </location>
</feature>
<dbReference type="GO" id="GO:0009401">
    <property type="term" value="P:phosphoenolpyruvate-dependent sugar phosphotransferase system"/>
    <property type="evidence" value="ECO:0007669"/>
    <property type="project" value="InterPro"/>
</dbReference>
<dbReference type="GO" id="GO:0008982">
    <property type="term" value="F:protein-N(PI)-phosphohistidine-sugar phosphotransferase activity"/>
    <property type="evidence" value="ECO:0007669"/>
    <property type="project" value="InterPro"/>
</dbReference>
<keyword evidence="3" id="KW-1003">Cell membrane</keyword>
<evidence type="ECO:0000256" key="2">
    <source>
        <dbReference type="ARBA" id="ARBA00022448"/>
    </source>
</evidence>
<evidence type="ECO:0000259" key="9">
    <source>
        <dbReference type="PROSITE" id="PS50883"/>
    </source>
</evidence>
<feature type="transmembrane region" description="Helical" evidence="8">
    <location>
        <begin position="138"/>
        <end position="155"/>
    </location>
</feature>
<reference evidence="11" key="1">
    <citation type="submission" date="2008-10" db="EMBL/GenBank/DDBJ databases">
        <title>Complete sequence of Desulfovibrio vulgaris str. 'Miyazaki F'.</title>
        <authorList>
            <person name="Lucas S."/>
            <person name="Copeland A."/>
            <person name="Lapidus A."/>
            <person name="Glavina del Rio T."/>
            <person name="Dalin E."/>
            <person name="Tice H."/>
            <person name="Bruce D."/>
            <person name="Goodwin L."/>
            <person name="Pitluck S."/>
            <person name="Sims D."/>
            <person name="Brettin T."/>
            <person name="Detter J.C."/>
            <person name="Han C."/>
            <person name="Larimer F."/>
            <person name="Land M."/>
            <person name="Hauser L."/>
            <person name="Kyrpides N."/>
            <person name="Mikhailova N."/>
            <person name="Hazen T.C."/>
            <person name="Richardson P."/>
        </authorList>
    </citation>
    <scope>NUCLEOTIDE SEQUENCE</scope>
    <source>
        <strain evidence="11">Miyazaki F</strain>
    </source>
</reference>
<name>B8DNW1_NITV9</name>
<feature type="transmembrane region" description="Helical" evidence="8">
    <location>
        <begin position="62"/>
        <end position="79"/>
    </location>
</feature>
<keyword evidence="2" id="KW-0813">Transport</keyword>
<evidence type="ECO:0000313" key="11">
    <source>
        <dbReference type="EMBL" id="ACL07168.1"/>
    </source>
</evidence>
<dbReference type="SUPFAM" id="SSF141868">
    <property type="entry name" value="EAL domain-like"/>
    <property type="match status" value="1"/>
</dbReference>
<evidence type="ECO:0000256" key="3">
    <source>
        <dbReference type="ARBA" id="ARBA00022475"/>
    </source>
</evidence>
<sequence>MKAGSAEETVAPSTGGERIMGDAVADNAANRAAPWWRPLAAVFADVTERVADQPVVIAVQRALALVLPLVTVGAFALMVRHTPFPLLRAALDALFGPAWITMGDALVSGTFGIASLAVLCAFSGTMAMVYNQRRGGQFVSPVMSAIVVLACFFVVTNPASDMPWRDMFSMDRGLLLAFMVSVGGAWLFLRLSDVKRLQLPLEAVGHDPVVRDILTVMPAGMLTIVAFGLLRVGLVDSGIPDLHGALRSGMTRPFIEGGNTLGLGLLYTGLSQVLWFFGAHGPNLLFPIEDAIFAPAGAANAAALATGQVPPFVLTKTFFDVFTRMGGSGSTLCLIAAILYASRDSGTRRLALVALLPALCNVNEPLLFGLPLVMNPVYLIPFLLVPLAQTAAAHAATLLHLVPYTLPDVVWTTPPLLNGYAATGSVAGSLMQALNLGLGVALYLPFVRASDALRERHGRHILAELLRTASGSEVGPAGRKCIDRPGEQGRIASSLANDLAAALARNGEVFLEYQPQIRMDGRAHGAEALLRWHHPAYGRIAPPITVALAEDTGIIDRLGMFVLHRACARRVAWTGEVPDGFVMSVNVAPRQLQNPRFDRDVLAVLARTGLAPHLLELELTESTVLLPDARTVAALRRLRAAGVRVAIDDFGMGHASLRYLRDFPVDTVKIDRSLTEASHGDVNEHIVRSIVELARSLDITTLVEGVERREQFERFVELGCLVFQGYLFSRPVRAVQCLEVVSGWGGHAAAPEQAVPDIPKGA</sequence>
<dbReference type="GO" id="GO:0071111">
    <property type="term" value="F:cyclic-guanylate-specific phosphodiesterase activity"/>
    <property type="evidence" value="ECO:0007669"/>
    <property type="project" value="InterPro"/>
</dbReference>
<organism evidence="11">
    <name type="scientific">Nitratidesulfovibrio vulgaris (strain DSM 19637 / Miyazaki F)</name>
    <name type="common">Desulfovibrio vulgaris</name>
    <dbReference type="NCBI Taxonomy" id="883"/>
    <lineage>
        <taxon>Bacteria</taxon>
        <taxon>Pseudomonadati</taxon>
        <taxon>Thermodesulfobacteriota</taxon>
        <taxon>Desulfovibrionia</taxon>
        <taxon>Desulfovibrionales</taxon>
        <taxon>Desulfovibrionaceae</taxon>
        <taxon>Nitratidesulfovibrio</taxon>
    </lineage>
</organism>
<proteinExistence type="predicted"/>
<dbReference type="InterPro" id="IPR003352">
    <property type="entry name" value="PTS_EIIC"/>
</dbReference>
<feature type="domain" description="EAL" evidence="9">
    <location>
        <begin position="492"/>
        <end position="745"/>
    </location>
</feature>
<dbReference type="STRING" id="883.DvMF_0208"/>
<evidence type="ECO:0000256" key="8">
    <source>
        <dbReference type="SAM" id="Phobius"/>
    </source>
</evidence>
<gene>
    <name evidence="11" type="ordered locus">DvMF_0208</name>
</gene>
<dbReference type="EMBL" id="CP001197">
    <property type="protein sequence ID" value="ACL07168.1"/>
    <property type="molecule type" value="Genomic_DNA"/>
</dbReference>
<dbReference type="PROSITE" id="PS50883">
    <property type="entry name" value="EAL"/>
    <property type="match status" value="1"/>
</dbReference>
<feature type="transmembrane region" description="Helical" evidence="8">
    <location>
        <begin position="99"/>
        <end position="126"/>
    </location>
</feature>
<dbReference type="HOGENOM" id="CLU_024302_0_0_7"/>
<dbReference type="OrthoDB" id="7673416at2"/>